<sequence length="967" mass="108026">MHKNLLLLLLTLFFSISCLNAQTQLTDFASKTEDKSSSPGGFISYKNLIFFEATTEDAGREIWMNDESSAKPKLLKDIFPGEGSSIQYSFKQSAVVFKDKLFFIANNGENGNQIWSSDGTEQGTNQISNLSNLNFLKLTVAGNYIFFLVQEGELLQVWRSDGTASGTIMLQKDLPIWNTPTFEGEANNLFFFTFQPKGSNNSRVWRSNGSTTGTFPITEELDGNGANPNGSAAPTQYIEFKNELYFVVRSPVLFSYPTSVGIIKTDGSIENTVPIKAVHDATDLLNFADVLKVNDKLYFSFYDVDYFRLFIWESDGTEAGTKKIFDQSGDKYYGISNLSTDGKNLTFMGKSRGGETALLKLKLDTYQVEEIKEIATNLERPFIYTDYSLFQIKQVTANRFVFFTPSFPVQTWATDLTPANTLPLTNLKDVRREIVNFNQKIYFPAFSEDEGFELWQSELDFSNAHLLANINASKYGLDNAFTVLLNDKLFFTADDGVHGLELWVYNKVTAEKHLVKDIWAGSQSAEPRQLIVFNNLLYFVANTEEHGSQLWRSDGTAESTSKISSLNEISKFSYINQLLATPDKIYFSARVNDYYVLYGSDGTQTELIKTFKEVNYTSMKEIVAAGKLVYFTIEGGGEDLWRSDGTPNGTYKLKDLISINYLTAVEDKVYFVGKAENQKETELWYSDGTQTGTKQVKNIGKGYSSNPANLVSFQGQVVFTAYTTEYGREYWKSDGSAEGTILIADINPGTASSVLSSTDYTLFQGALYFSANDGSHGTELWKTDGTGTGTILIQDINEGATGSFPKNLVNNAERLYFRAYSPANGTEIWQTEGTSSSTRQVFDLNSGSAGSTPSNLTFSEQDLFFLAESNHSGRQLWLYNKGIITGLEDPIKSSALKLYPNPTSDYLYIEKGNSRFDTIKIINTKGQQLLTFKDSSGKLNVKSLEPGIYLLVGESKKEVIVRKFIKQ</sequence>
<organism evidence="3 4">
    <name type="scientific">Adhaeribacter radiodurans</name>
    <dbReference type="NCBI Taxonomy" id="2745197"/>
    <lineage>
        <taxon>Bacteria</taxon>
        <taxon>Pseudomonadati</taxon>
        <taxon>Bacteroidota</taxon>
        <taxon>Cytophagia</taxon>
        <taxon>Cytophagales</taxon>
        <taxon>Hymenobacteraceae</taxon>
        <taxon>Adhaeribacter</taxon>
    </lineage>
</organism>
<proteinExistence type="predicted"/>
<evidence type="ECO:0000313" key="4">
    <source>
        <dbReference type="Proteomes" id="UP000514509"/>
    </source>
</evidence>
<keyword evidence="1" id="KW-0732">Signal</keyword>
<dbReference type="NCBIfam" id="TIGR04534">
    <property type="entry name" value="ELWxxDGT_rpt"/>
    <property type="match status" value="1"/>
</dbReference>
<dbReference type="InterPro" id="IPR011047">
    <property type="entry name" value="Quinoprotein_ADH-like_sf"/>
</dbReference>
<evidence type="ECO:0000313" key="3">
    <source>
        <dbReference type="EMBL" id="QMU29954.1"/>
    </source>
</evidence>
<dbReference type="Pfam" id="PF18962">
    <property type="entry name" value="Por_Secre_tail"/>
    <property type="match status" value="1"/>
</dbReference>
<dbReference type="SUPFAM" id="SSF69304">
    <property type="entry name" value="Tricorn protease N-terminal domain"/>
    <property type="match status" value="1"/>
</dbReference>
<dbReference type="Proteomes" id="UP000514509">
    <property type="component" value="Chromosome"/>
</dbReference>
<dbReference type="KEGG" id="add:HUW48_18835"/>
<dbReference type="SUPFAM" id="SSF50998">
    <property type="entry name" value="Quinoprotein alcohol dehydrogenase-like"/>
    <property type="match status" value="1"/>
</dbReference>
<evidence type="ECO:0000256" key="1">
    <source>
        <dbReference type="SAM" id="SignalP"/>
    </source>
</evidence>
<dbReference type="RefSeq" id="WP_182412413.1">
    <property type="nucleotide sequence ID" value="NZ_CP055153.1"/>
</dbReference>
<evidence type="ECO:0000259" key="2">
    <source>
        <dbReference type="Pfam" id="PF18962"/>
    </source>
</evidence>
<dbReference type="InterPro" id="IPR030916">
    <property type="entry name" value="ELWxxDGT_rpt"/>
</dbReference>
<keyword evidence="4" id="KW-1185">Reference proteome</keyword>
<gene>
    <name evidence="3" type="ORF">HUW48_18835</name>
</gene>
<dbReference type="PROSITE" id="PS51257">
    <property type="entry name" value="PROKAR_LIPOPROTEIN"/>
    <property type="match status" value="1"/>
</dbReference>
<dbReference type="AlphaFoldDB" id="A0A7L7LB57"/>
<dbReference type="NCBIfam" id="TIGR04183">
    <property type="entry name" value="Por_Secre_tail"/>
    <property type="match status" value="1"/>
</dbReference>
<feature type="chain" id="PRO_5029790763" evidence="1">
    <location>
        <begin position="22"/>
        <end position="967"/>
    </location>
</feature>
<reference evidence="3 4" key="1">
    <citation type="submission" date="2020-08" db="EMBL/GenBank/DDBJ databases">
        <title>Adhaeribacter dokdonensis sp. nov., isolated from the rhizosphere of Elymus tsukushiensis, a plant native to the Dokdo Islands, Republic of Korea.</title>
        <authorList>
            <person name="Ghim S.Y."/>
        </authorList>
    </citation>
    <scope>NUCLEOTIDE SEQUENCE [LARGE SCALE GENOMIC DNA]</scope>
    <source>
        <strain evidence="3 4">KUDC8001</strain>
    </source>
</reference>
<name>A0A7L7LB57_9BACT</name>
<feature type="signal peptide" evidence="1">
    <location>
        <begin position="1"/>
        <end position="21"/>
    </location>
</feature>
<feature type="domain" description="Secretion system C-terminal sorting" evidence="2">
    <location>
        <begin position="898"/>
        <end position="965"/>
    </location>
</feature>
<protein>
    <submittedName>
        <fullName evidence="3">T9SS type A sorting domain-containing protein</fullName>
    </submittedName>
</protein>
<dbReference type="EMBL" id="CP055153">
    <property type="protein sequence ID" value="QMU29954.1"/>
    <property type="molecule type" value="Genomic_DNA"/>
</dbReference>
<accession>A0A7L7LB57</accession>
<dbReference type="InterPro" id="IPR026444">
    <property type="entry name" value="Secre_tail"/>
</dbReference>